<proteinExistence type="inferred from homology"/>
<dbReference type="InterPro" id="IPR002347">
    <property type="entry name" value="SDR_fam"/>
</dbReference>
<dbReference type="VEuPathDB" id="FungiDB:F4678DRAFT_194783"/>
<dbReference type="InterPro" id="IPR036291">
    <property type="entry name" value="NAD(P)-bd_dom_sf"/>
</dbReference>
<comment type="similarity">
    <text evidence="1">Belongs to the short-chain dehydrogenases/reductases (SDR) family.</text>
</comment>
<dbReference type="Pfam" id="PF00106">
    <property type="entry name" value="adh_short"/>
    <property type="match status" value="1"/>
</dbReference>
<name>A0A9W8TJN8_9PEZI</name>
<dbReference type="InterPro" id="IPR051468">
    <property type="entry name" value="Fungal_SecMetab_SDRs"/>
</dbReference>
<dbReference type="AlphaFoldDB" id="A0A9W8TJN8"/>
<dbReference type="SUPFAM" id="SSF51735">
    <property type="entry name" value="NAD(P)-binding Rossmann-fold domains"/>
    <property type="match status" value="1"/>
</dbReference>
<dbReference type="PANTHER" id="PTHR43544:SF32">
    <property type="entry name" value="CHAIN DEHYDROGENASE, PUTATIVE (AFU_ORTHOLOGUE AFUA_5G01530)-RELATED"/>
    <property type="match status" value="1"/>
</dbReference>
<sequence>MESSKTVILVTGANSGIGFETVKALATTSSDFHILLGCRSAEKGQKALSDIKNELGGSVKATVSVLEIDVSNQDSVKAAKDQVEAQFGKLDVLINNAGIIVYEQVDALTSLRRTFETNVFGQLVVTETMEPLLQKSAKPYVVYVSSEQGSVHERLNPEYEFRNVRGDHYRMSKAALNMLSACHRFNYADWGCRVLAFNPGWCVSNLTGEKGREMRKKLGARDPKDPALALVDVVLGKRDADIEKNGMVDLDGGVLPW</sequence>
<evidence type="ECO:0008006" key="4">
    <source>
        <dbReference type="Google" id="ProtNLM"/>
    </source>
</evidence>
<accession>A0A9W8TJN8</accession>
<gene>
    <name evidence="2" type="ORF">NPX13_g6921</name>
</gene>
<comment type="caution">
    <text evidence="2">The sequence shown here is derived from an EMBL/GenBank/DDBJ whole genome shotgun (WGS) entry which is preliminary data.</text>
</comment>
<dbReference type="PRINTS" id="PR00081">
    <property type="entry name" value="GDHRDH"/>
</dbReference>
<organism evidence="2 3">
    <name type="scientific">Xylaria arbuscula</name>
    <dbReference type="NCBI Taxonomy" id="114810"/>
    <lineage>
        <taxon>Eukaryota</taxon>
        <taxon>Fungi</taxon>
        <taxon>Dikarya</taxon>
        <taxon>Ascomycota</taxon>
        <taxon>Pezizomycotina</taxon>
        <taxon>Sordariomycetes</taxon>
        <taxon>Xylariomycetidae</taxon>
        <taxon>Xylariales</taxon>
        <taxon>Xylariaceae</taxon>
        <taxon>Xylaria</taxon>
    </lineage>
</organism>
<dbReference type="GO" id="GO:0005737">
    <property type="term" value="C:cytoplasm"/>
    <property type="evidence" value="ECO:0007669"/>
    <property type="project" value="TreeGrafter"/>
</dbReference>
<dbReference type="Proteomes" id="UP001148614">
    <property type="component" value="Unassembled WGS sequence"/>
</dbReference>
<dbReference type="GO" id="GO:0019748">
    <property type="term" value="P:secondary metabolic process"/>
    <property type="evidence" value="ECO:0007669"/>
    <property type="project" value="TreeGrafter"/>
</dbReference>
<protein>
    <recommendedName>
        <fullName evidence="4">Short chain dehydrogenase</fullName>
    </recommendedName>
</protein>
<dbReference type="Gene3D" id="3.40.50.720">
    <property type="entry name" value="NAD(P)-binding Rossmann-like Domain"/>
    <property type="match status" value="1"/>
</dbReference>
<evidence type="ECO:0000313" key="2">
    <source>
        <dbReference type="EMBL" id="KAJ3567024.1"/>
    </source>
</evidence>
<dbReference type="GO" id="GO:0016491">
    <property type="term" value="F:oxidoreductase activity"/>
    <property type="evidence" value="ECO:0007669"/>
    <property type="project" value="TreeGrafter"/>
</dbReference>
<dbReference type="PANTHER" id="PTHR43544">
    <property type="entry name" value="SHORT-CHAIN DEHYDROGENASE/REDUCTASE"/>
    <property type="match status" value="1"/>
</dbReference>
<reference evidence="2" key="1">
    <citation type="submission" date="2022-07" db="EMBL/GenBank/DDBJ databases">
        <title>Genome Sequence of Xylaria arbuscula.</title>
        <authorList>
            <person name="Buettner E."/>
        </authorList>
    </citation>
    <scope>NUCLEOTIDE SEQUENCE</scope>
    <source>
        <strain evidence="2">VT107</strain>
    </source>
</reference>
<evidence type="ECO:0000256" key="1">
    <source>
        <dbReference type="ARBA" id="ARBA00006484"/>
    </source>
</evidence>
<evidence type="ECO:0000313" key="3">
    <source>
        <dbReference type="Proteomes" id="UP001148614"/>
    </source>
</evidence>
<dbReference type="EMBL" id="JANPWZ010001289">
    <property type="protein sequence ID" value="KAJ3567024.1"/>
    <property type="molecule type" value="Genomic_DNA"/>
</dbReference>
<keyword evidence="3" id="KW-1185">Reference proteome</keyword>